<dbReference type="Gene3D" id="3.30.450.40">
    <property type="match status" value="1"/>
</dbReference>
<dbReference type="InterPro" id="IPR029016">
    <property type="entry name" value="GAF-like_dom_sf"/>
</dbReference>
<reference evidence="6 7" key="2">
    <citation type="submission" date="2020-03" db="EMBL/GenBank/DDBJ databases">
        <title>Kangsaoukella pontilimi gen. nov., sp. nov., a new member of the family Rhodobacteraceae isolated from a tidal mudflat.</title>
        <authorList>
            <person name="Kim I.S."/>
        </authorList>
    </citation>
    <scope>NUCLEOTIDE SEQUENCE [LARGE SCALE GENOMIC DNA]</scope>
    <source>
        <strain evidence="6 7">GH1-50</strain>
    </source>
</reference>
<evidence type="ECO:0000259" key="5">
    <source>
        <dbReference type="PROSITE" id="PS51078"/>
    </source>
</evidence>
<dbReference type="InterPro" id="IPR036390">
    <property type="entry name" value="WH_DNA-bd_sf"/>
</dbReference>
<keyword evidence="2" id="KW-0238">DNA-binding</keyword>
<feature type="domain" description="HTH iclR-type" evidence="4">
    <location>
        <begin position="5"/>
        <end position="67"/>
    </location>
</feature>
<evidence type="ECO:0000256" key="1">
    <source>
        <dbReference type="ARBA" id="ARBA00023015"/>
    </source>
</evidence>
<dbReference type="PROSITE" id="PS51078">
    <property type="entry name" value="ICLR_ED"/>
    <property type="match status" value="1"/>
</dbReference>
<feature type="domain" description="IclR-ED" evidence="5">
    <location>
        <begin position="68"/>
        <end position="250"/>
    </location>
</feature>
<dbReference type="InterPro" id="IPR005471">
    <property type="entry name" value="Tscrpt_reg_IclR_N"/>
</dbReference>
<dbReference type="InterPro" id="IPR036388">
    <property type="entry name" value="WH-like_DNA-bd_sf"/>
</dbReference>
<dbReference type="InterPro" id="IPR014757">
    <property type="entry name" value="Tscrpt_reg_IclR_C"/>
</dbReference>
<dbReference type="Pfam" id="PF09339">
    <property type="entry name" value="HTH_IclR"/>
    <property type="match status" value="1"/>
</dbReference>
<dbReference type="InterPro" id="IPR050707">
    <property type="entry name" value="HTH_MetabolicPath_Reg"/>
</dbReference>
<dbReference type="AlphaFoldDB" id="A0A7C9J254"/>
<organism evidence="6 7">
    <name type="scientific">Kangsaoukella pontilimi</name>
    <dbReference type="NCBI Taxonomy" id="2691042"/>
    <lineage>
        <taxon>Bacteria</taxon>
        <taxon>Pseudomonadati</taxon>
        <taxon>Pseudomonadota</taxon>
        <taxon>Alphaproteobacteria</taxon>
        <taxon>Rhodobacterales</taxon>
        <taxon>Paracoccaceae</taxon>
        <taxon>Kangsaoukella</taxon>
    </lineage>
</organism>
<dbReference type="PROSITE" id="PS51077">
    <property type="entry name" value="HTH_ICLR"/>
    <property type="match status" value="1"/>
</dbReference>
<dbReference type="Proteomes" id="UP000480350">
    <property type="component" value="Unassembled WGS sequence"/>
</dbReference>
<evidence type="ECO:0000259" key="4">
    <source>
        <dbReference type="PROSITE" id="PS51077"/>
    </source>
</evidence>
<evidence type="ECO:0000313" key="7">
    <source>
        <dbReference type="Proteomes" id="UP000480350"/>
    </source>
</evidence>
<keyword evidence="1" id="KW-0805">Transcription regulation</keyword>
<dbReference type="GO" id="GO:0003677">
    <property type="term" value="F:DNA binding"/>
    <property type="evidence" value="ECO:0007669"/>
    <property type="project" value="UniProtKB-KW"/>
</dbReference>
<keyword evidence="3" id="KW-0804">Transcription</keyword>
<evidence type="ECO:0000256" key="2">
    <source>
        <dbReference type="ARBA" id="ARBA00023125"/>
    </source>
</evidence>
<protein>
    <submittedName>
        <fullName evidence="6">Helix-turn-helix domain-containing protein</fullName>
    </submittedName>
</protein>
<name>A0A7C9J254_9RHOB</name>
<dbReference type="EMBL" id="WUPT01000001">
    <property type="protein sequence ID" value="MXQ07341.1"/>
    <property type="molecule type" value="Genomic_DNA"/>
</dbReference>
<dbReference type="Gene3D" id="1.10.10.10">
    <property type="entry name" value="Winged helix-like DNA-binding domain superfamily/Winged helix DNA-binding domain"/>
    <property type="match status" value="1"/>
</dbReference>
<dbReference type="SUPFAM" id="SSF46785">
    <property type="entry name" value="Winged helix' DNA-binding domain"/>
    <property type="match status" value="1"/>
</dbReference>
<dbReference type="SMART" id="SM00346">
    <property type="entry name" value="HTH_ICLR"/>
    <property type="match status" value="1"/>
</dbReference>
<evidence type="ECO:0000313" key="6">
    <source>
        <dbReference type="EMBL" id="MXQ07341.1"/>
    </source>
</evidence>
<dbReference type="PANTHER" id="PTHR30136">
    <property type="entry name" value="HELIX-TURN-HELIX TRANSCRIPTIONAL REGULATOR, ICLR FAMILY"/>
    <property type="match status" value="1"/>
</dbReference>
<dbReference type="PANTHER" id="PTHR30136:SF8">
    <property type="entry name" value="TRANSCRIPTIONAL REGULATORY PROTEIN"/>
    <property type="match status" value="1"/>
</dbReference>
<dbReference type="Pfam" id="PF01614">
    <property type="entry name" value="IclR_C"/>
    <property type="match status" value="1"/>
</dbReference>
<dbReference type="RefSeq" id="WP_160763218.1">
    <property type="nucleotide sequence ID" value="NZ_WUPT01000001.1"/>
</dbReference>
<gene>
    <name evidence="6" type="ORF">GQ651_05720</name>
</gene>
<dbReference type="GO" id="GO:0003700">
    <property type="term" value="F:DNA-binding transcription factor activity"/>
    <property type="evidence" value="ECO:0007669"/>
    <property type="project" value="TreeGrafter"/>
</dbReference>
<comment type="caution">
    <text evidence="6">The sequence shown here is derived from an EMBL/GenBank/DDBJ whole genome shotgun (WGS) entry which is preliminary data.</text>
</comment>
<reference evidence="6 7" key="1">
    <citation type="submission" date="2019-12" db="EMBL/GenBank/DDBJ databases">
        <authorList>
            <person name="Lee S.D."/>
        </authorList>
    </citation>
    <scope>NUCLEOTIDE SEQUENCE [LARGE SCALE GENOMIC DNA]</scope>
    <source>
        <strain evidence="6 7">GH1-50</strain>
    </source>
</reference>
<accession>A0A7C9J254</accession>
<sequence length="256" mass="27975">MANSNQSTLATFQIIEAMASIGESARITELARMLDMPRARVYRYLQTLVSIGYAQQDPETERYKLTLKLFHLGQAVAESTELTALARPQMARLRTETECTVTFSLLEAQGMRVAEIVRVDSPVQIVTRPGSLLSFHASAQGKLALAFGDPENWDQVRAAKLQAFTDRTITDLATLEAQVAEVAKQGWATAPEETLRGVNALSAPIFDARARLVATLTIAASVQDISEPPSQKQIKAVVTAARRISENLGYTRGDVI</sequence>
<proteinExistence type="predicted"/>
<dbReference type="SUPFAM" id="SSF55781">
    <property type="entry name" value="GAF domain-like"/>
    <property type="match status" value="1"/>
</dbReference>
<evidence type="ECO:0000256" key="3">
    <source>
        <dbReference type="ARBA" id="ARBA00023163"/>
    </source>
</evidence>
<keyword evidence="7" id="KW-1185">Reference proteome</keyword>
<dbReference type="GO" id="GO:0045892">
    <property type="term" value="P:negative regulation of DNA-templated transcription"/>
    <property type="evidence" value="ECO:0007669"/>
    <property type="project" value="TreeGrafter"/>
</dbReference>